<feature type="compositionally biased region" description="Low complexity" evidence="1">
    <location>
        <begin position="49"/>
        <end position="68"/>
    </location>
</feature>
<reference evidence="3 4" key="1">
    <citation type="submission" date="2013-08" db="EMBL/GenBank/DDBJ databases">
        <authorList>
            <person name="Durkin A.S."/>
            <person name="Haft D.R."/>
            <person name="McCorrison J."/>
            <person name="Torralba M."/>
            <person name="Gillis M."/>
            <person name="Haft D.H."/>
            <person name="Methe B."/>
            <person name="Sutton G."/>
            <person name="Nelson K.E."/>
        </authorList>
    </citation>
    <scope>NUCLEOTIDE SEQUENCE [LARGE SCALE GENOMIC DNA]</scope>
    <source>
        <strain evidence="3 4">F0195</strain>
    </source>
</reference>
<feature type="domain" description="F5/8 type C" evidence="2">
    <location>
        <begin position="32"/>
        <end position="77"/>
    </location>
</feature>
<evidence type="ECO:0000313" key="3">
    <source>
        <dbReference type="EMBL" id="ERL09280.1"/>
    </source>
</evidence>
<gene>
    <name evidence="3" type="ORF">HMPREF1316_1846</name>
</gene>
<dbReference type="AlphaFoldDB" id="U2TSF2"/>
<evidence type="ECO:0000313" key="4">
    <source>
        <dbReference type="Proteomes" id="UP000016638"/>
    </source>
</evidence>
<keyword evidence="4" id="KW-1185">Reference proteome</keyword>
<accession>U2TSF2</accession>
<dbReference type="Proteomes" id="UP000016638">
    <property type="component" value="Unassembled WGS sequence"/>
</dbReference>
<dbReference type="InterPro" id="IPR000421">
    <property type="entry name" value="FA58C"/>
</dbReference>
<sequence length="77" mass="7678">MRAGNATNAYAEMLARTILGLADAIGTAKEEFQDADFKLAAQMMHADASESASSSVGESTASPAASGADHGGGGSSW</sequence>
<proteinExistence type="predicted"/>
<protein>
    <recommendedName>
        <fullName evidence="2">F5/8 type C domain-containing protein</fullName>
    </recommendedName>
</protein>
<dbReference type="PROSITE" id="PS50022">
    <property type="entry name" value="FA58C_3"/>
    <property type="match status" value="1"/>
</dbReference>
<comment type="caution">
    <text evidence="3">The sequence shown here is derived from an EMBL/GenBank/DDBJ whole genome shotgun (WGS) entry which is preliminary data.</text>
</comment>
<dbReference type="PATRIC" id="fig|1125712.3.peg.787"/>
<feature type="region of interest" description="Disordered" evidence="1">
    <location>
        <begin position="48"/>
        <end position="77"/>
    </location>
</feature>
<organism evidence="3 4">
    <name type="scientific">Olsenella profusa F0195</name>
    <dbReference type="NCBI Taxonomy" id="1125712"/>
    <lineage>
        <taxon>Bacteria</taxon>
        <taxon>Bacillati</taxon>
        <taxon>Actinomycetota</taxon>
        <taxon>Coriobacteriia</taxon>
        <taxon>Coriobacteriales</taxon>
        <taxon>Atopobiaceae</taxon>
        <taxon>Olsenella</taxon>
    </lineage>
</organism>
<name>U2TSF2_9ACTN</name>
<dbReference type="STRING" id="1125712.HMPREF1316_1846"/>
<evidence type="ECO:0000256" key="1">
    <source>
        <dbReference type="SAM" id="MobiDB-lite"/>
    </source>
</evidence>
<dbReference type="EMBL" id="AWEZ01000030">
    <property type="protein sequence ID" value="ERL09280.1"/>
    <property type="molecule type" value="Genomic_DNA"/>
</dbReference>
<evidence type="ECO:0000259" key="2">
    <source>
        <dbReference type="PROSITE" id="PS50022"/>
    </source>
</evidence>